<dbReference type="RefSeq" id="WP_126673284.1">
    <property type="nucleotide sequence ID" value="NZ_RYZR01000005.1"/>
</dbReference>
<accession>A0A432LU16</accession>
<dbReference type="AlphaFoldDB" id="A0A432LU16"/>
<sequence length="156" mass="17252">MHKLPGLGSVLYLHNSAAQVITEALPPGLLVTERTLAPLLDIHWLMATSAVTDDGPREWLECMDRFGRPRARLHLLPDTDYLAWEALMTMHESPLQPPGSPDMPMLRPDSARIVNFRLREVAGLTVLERNATSELSPLGHHVAAHIAHAESVSLHP</sequence>
<dbReference type="OrthoDB" id="5957605at2"/>
<dbReference type="SUPFAM" id="SSF144064">
    <property type="entry name" value="Heme iron utilization protein-like"/>
    <property type="match status" value="1"/>
</dbReference>
<protein>
    <submittedName>
        <fullName evidence="1">Uncharacterized protein</fullName>
    </submittedName>
</protein>
<evidence type="ECO:0000313" key="2">
    <source>
        <dbReference type="Proteomes" id="UP000267077"/>
    </source>
</evidence>
<dbReference type="Proteomes" id="UP000267077">
    <property type="component" value="Unassembled WGS sequence"/>
</dbReference>
<keyword evidence="2" id="KW-1185">Reference proteome</keyword>
<gene>
    <name evidence="1" type="ORF">EKH79_08025</name>
</gene>
<evidence type="ECO:0000313" key="1">
    <source>
        <dbReference type="EMBL" id="RUL64003.1"/>
    </source>
</evidence>
<dbReference type="EMBL" id="RYZR01000005">
    <property type="protein sequence ID" value="RUL64003.1"/>
    <property type="molecule type" value="Genomic_DNA"/>
</dbReference>
<proteinExistence type="predicted"/>
<reference evidence="1 2" key="1">
    <citation type="submission" date="2018-12" db="EMBL/GenBank/DDBJ databases">
        <title>Dyella dinghuensis sp. nov. DHOA06 and Dyella choica sp. nov. 4M-K27, isolated from forest soil.</title>
        <authorList>
            <person name="Qiu L.-H."/>
            <person name="Gao Z.-H."/>
        </authorList>
    </citation>
    <scope>NUCLEOTIDE SEQUENCE [LARGE SCALE GENOMIC DNA]</scope>
    <source>
        <strain evidence="1 2">DHOA06</strain>
    </source>
</reference>
<organism evidence="1 2">
    <name type="scientific">Dyella dinghuensis</name>
    <dbReference type="NCBI Taxonomy" id="1920169"/>
    <lineage>
        <taxon>Bacteria</taxon>
        <taxon>Pseudomonadati</taxon>
        <taxon>Pseudomonadota</taxon>
        <taxon>Gammaproteobacteria</taxon>
        <taxon>Lysobacterales</taxon>
        <taxon>Rhodanobacteraceae</taxon>
        <taxon>Dyella</taxon>
    </lineage>
</organism>
<name>A0A432LU16_9GAMM</name>
<comment type="caution">
    <text evidence="1">The sequence shown here is derived from an EMBL/GenBank/DDBJ whole genome shotgun (WGS) entry which is preliminary data.</text>
</comment>